<proteinExistence type="predicted"/>
<dbReference type="InterPro" id="IPR050487">
    <property type="entry name" value="FtsQ_DivIB"/>
</dbReference>
<keyword evidence="5" id="KW-0131">Cell cycle</keyword>
<dbReference type="AlphaFoldDB" id="A0A2M6WSL5"/>
<keyword evidence="3 6" id="KW-0812">Transmembrane</keyword>
<evidence type="ECO:0000256" key="4">
    <source>
        <dbReference type="ARBA" id="ARBA00022989"/>
    </source>
</evidence>
<dbReference type="Proteomes" id="UP000228533">
    <property type="component" value="Unassembled WGS sequence"/>
</dbReference>
<keyword evidence="4 6" id="KW-1133">Transmembrane helix</keyword>
<dbReference type="GO" id="GO:0005886">
    <property type="term" value="C:plasma membrane"/>
    <property type="evidence" value="ECO:0007669"/>
    <property type="project" value="TreeGrafter"/>
</dbReference>
<evidence type="ECO:0000313" key="7">
    <source>
        <dbReference type="EMBL" id="PIT95764.1"/>
    </source>
</evidence>
<dbReference type="PANTHER" id="PTHR37820">
    <property type="entry name" value="CELL DIVISION PROTEIN DIVIB"/>
    <property type="match status" value="1"/>
</dbReference>
<evidence type="ECO:0000256" key="3">
    <source>
        <dbReference type="ARBA" id="ARBA00022692"/>
    </source>
</evidence>
<gene>
    <name evidence="7" type="ORF">COT94_04225</name>
</gene>
<reference evidence="8" key="1">
    <citation type="submission" date="2017-09" db="EMBL/GenBank/DDBJ databases">
        <title>Depth-based differentiation of microbial function through sediment-hosted aquifers and enrichment of novel symbionts in the deep terrestrial subsurface.</title>
        <authorList>
            <person name="Probst A.J."/>
            <person name="Ladd B."/>
            <person name="Jarett J.K."/>
            <person name="Geller-Mcgrath D.E."/>
            <person name="Sieber C.M.K."/>
            <person name="Emerson J.B."/>
            <person name="Anantharaman K."/>
            <person name="Thomas B.C."/>
            <person name="Malmstrom R."/>
            <person name="Stieglmeier M."/>
            <person name="Klingl A."/>
            <person name="Woyke T."/>
            <person name="Ryan C.M."/>
            <person name="Banfield J.F."/>
        </authorList>
    </citation>
    <scope>NUCLEOTIDE SEQUENCE [LARGE SCALE GENOMIC DNA]</scope>
</reference>
<dbReference type="EMBL" id="PFAM01000023">
    <property type="protein sequence ID" value="PIT95764.1"/>
    <property type="molecule type" value="Genomic_DNA"/>
</dbReference>
<name>A0A2M6WSL5_9BACT</name>
<evidence type="ECO:0000256" key="1">
    <source>
        <dbReference type="ARBA" id="ARBA00022475"/>
    </source>
</evidence>
<dbReference type="PANTHER" id="PTHR37820:SF1">
    <property type="entry name" value="CELL DIVISION PROTEIN FTSQ"/>
    <property type="match status" value="1"/>
</dbReference>
<sequence>MAGGLFKFKRHKSRGLWKGHQSPPEVRRTNRVVSNGKAKASGRQFLWLVIFLLLGGGVFWFLFLSPVFRLTTVDITGNRHSAYCDIRALADKQLSSKYLYLPQDNYWLFDKKSFKQALYDNFQLNDAQIKLRPTKLLIKLSEKDYTYIWQEGNLYYYINTVGDIILTKDSPVPDLLLINNPGPSLKQGRQIMIDPDYLDFANQLDQSLKNNSRGLSARQVVFDTTVRCLKIKLTAGPLLLFNTLASPSEQLNKLEHLRKNELRDGVIFNQQQYIDLRYSERIIYK</sequence>
<evidence type="ECO:0000313" key="8">
    <source>
        <dbReference type="Proteomes" id="UP000228533"/>
    </source>
</evidence>
<accession>A0A2M6WSL5</accession>
<evidence type="ECO:0000256" key="2">
    <source>
        <dbReference type="ARBA" id="ARBA00022618"/>
    </source>
</evidence>
<keyword evidence="6" id="KW-0472">Membrane</keyword>
<evidence type="ECO:0008006" key="9">
    <source>
        <dbReference type="Google" id="ProtNLM"/>
    </source>
</evidence>
<evidence type="ECO:0000256" key="5">
    <source>
        <dbReference type="ARBA" id="ARBA00023306"/>
    </source>
</evidence>
<keyword evidence="2" id="KW-0132">Cell division</keyword>
<feature type="transmembrane region" description="Helical" evidence="6">
    <location>
        <begin position="45"/>
        <end position="63"/>
    </location>
</feature>
<organism evidence="7 8">
    <name type="scientific">Candidatus Falkowbacteria bacterium CG10_big_fil_rev_8_21_14_0_10_37_14</name>
    <dbReference type="NCBI Taxonomy" id="1974561"/>
    <lineage>
        <taxon>Bacteria</taxon>
        <taxon>Candidatus Falkowiibacteriota</taxon>
    </lineage>
</organism>
<keyword evidence="1" id="KW-1003">Cell membrane</keyword>
<comment type="caution">
    <text evidence="7">The sequence shown here is derived from an EMBL/GenBank/DDBJ whole genome shotgun (WGS) entry which is preliminary data.</text>
</comment>
<protein>
    <recommendedName>
        <fullName evidence="9">POTRA domain-containing protein</fullName>
    </recommendedName>
</protein>
<evidence type="ECO:0000256" key="6">
    <source>
        <dbReference type="SAM" id="Phobius"/>
    </source>
</evidence>
<dbReference type="GO" id="GO:0051301">
    <property type="term" value="P:cell division"/>
    <property type="evidence" value="ECO:0007669"/>
    <property type="project" value="UniProtKB-KW"/>
</dbReference>